<dbReference type="GO" id="GO:0016020">
    <property type="term" value="C:membrane"/>
    <property type="evidence" value="ECO:0007669"/>
    <property type="project" value="UniProtKB-SubCell"/>
</dbReference>
<dbReference type="Proteomes" id="UP000631114">
    <property type="component" value="Unassembled WGS sequence"/>
</dbReference>
<dbReference type="InterPro" id="IPR039204">
    <property type="entry name" value="MRS2-like"/>
</dbReference>
<evidence type="ECO:0000256" key="3">
    <source>
        <dbReference type="ARBA" id="ARBA00022692"/>
    </source>
</evidence>
<keyword evidence="5 6" id="KW-0472">Membrane</keyword>
<keyword evidence="4 6" id="KW-1133">Transmembrane helix</keyword>
<evidence type="ECO:0000256" key="5">
    <source>
        <dbReference type="ARBA" id="ARBA00023136"/>
    </source>
</evidence>
<dbReference type="GO" id="GO:0015095">
    <property type="term" value="F:magnesium ion transmembrane transporter activity"/>
    <property type="evidence" value="ECO:0007669"/>
    <property type="project" value="UniProtKB-ARBA"/>
</dbReference>
<protein>
    <recommendedName>
        <fullName evidence="6">Magnesium transporter</fullName>
    </recommendedName>
</protein>
<accession>A0A835I624</accession>
<organism evidence="9 10">
    <name type="scientific">Coptis chinensis</name>
    <dbReference type="NCBI Taxonomy" id="261450"/>
    <lineage>
        <taxon>Eukaryota</taxon>
        <taxon>Viridiplantae</taxon>
        <taxon>Streptophyta</taxon>
        <taxon>Embryophyta</taxon>
        <taxon>Tracheophyta</taxon>
        <taxon>Spermatophyta</taxon>
        <taxon>Magnoliopsida</taxon>
        <taxon>Ranunculales</taxon>
        <taxon>Ranunculaceae</taxon>
        <taxon>Coptidoideae</taxon>
        <taxon>Coptis</taxon>
    </lineage>
</organism>
<evidence type="ECO:0000313" key="9">
    <source>
        <dbReference type="EMBL" id="KAF9612240.1"/>
    </source>
</evidence>
<feature type="coiled-coil region" evidence="7">
    <location>
        <begin position="465"/>
        <end position="499"/>
    </location>
</feature>
<comment type="similarity">
    <text evidence="2 6">Belongs to the CorA metal ion transporter (MIT) (TC 1.A.35.5) family.</text>
</comment>
<evidence type="ECO:0000256" key="8">
    <source>
        <dbReference type="SAM" id="MobiDB-lite"/>
    </source>
</evidence>
<evidence type="ECO:0000256" key="7">
    <source>
        <dbReference type="SAM" id="Coils"/>
    </source>
</evidence>
<evidence type="ECO:0000256" key="4">
    <source>
        <dbReference type="ARBA" id="ARBA00022989"/>
    </source>
</evidence>
<keyword evidence="7" id="KW-0175">Coiled coil</keyword>
<dbReference type="SUPFAM" id="SSF144083">
    <property type="entry name" value="Magnesium transport protein CorA, transmembrane region"/>
    <property type="match status" value="1"/>
</dbReference>
<dbReference type="FunFam" id="2.40.128.330:FF:000001">
    <property type="entry name" value="Magnesium transporter MRS2-1"/>
    <property type="match status" value="1"/>
</dbReference>
<dbReference type="AlphaFoldDB" id="A0A835I624"/>
<comment type="subcellular location">
    <subcellularLocation>
        <location evidence="1 6">Membrane</location>
        <topology evidence="1 6">Multi-pass membrane protein</topology>
    </subcellularLocation>
</comment>
<comment type="function">
    <text evidence="6">Magnesium transporter that may mediate the influx of magnesium.</text>
</comment>
<evidence type="ECO:0000256" key="2">
    <source>
        <dbReference type="ARBA" id="ARBA00007535"/>
    </source>
</evidence>
<gene>
    <name evidence="9" type="ORF">IFM89_038662</name>
</gene>
<dbReference type="EMBL" id="JADFTS010000004">
    <property type="protein sequence ID" value="KAF9612240.1"/>
    <property type="molecule type" value="Genomic_DNA"/>
</dbReference>
<dbReference type="Pfam" id="PF22099">
    <property type="entry name" value="MRS2-like"/>
    <property type="match status" value="1"/>
</dbReference>
<feature type="region of interest" description="Disordered" evidence="8">
    <location>
        <begin position="387"/>
        <end position="415"/>
    </location>
</feature>
<reference evidence="9 10" key="1">
    <citation type="submission" date="2020-10" db="EMBL/GenBank/DDBJ databases">
        <title>The Coptis chinensis genome and diversification of protoberbering-type alkaloids.</title>
        <authorList>
            <person name="Wang B."/>
            <person name="Shu S."/>
            <person name="Song C."/>
            <person name="Liu Y."/>
        </authorList>
    </citation>
    <scope>NUCLEOTIDE SEQUENCE [LARGE SCALE GENOMIC DNA]</scope>
    <source>
        <strain evidence="9">HL-2020</strain>
        <tissue evidence="9">Leaf</tissue>
    </source>
</reference>
<dbReference type="PANTHER" id="PTHR13890:SF31">
    <property type="entry name" value="MAGNESIUM TRANSPORTER MRS2-2-RELATED"/>
    <property type="match status" value="1"/>
</dbReference>
<dbReference type="InterPro" id="IPR045863">
    <property type="entry name" value="CorA_TM1_TM2"/>
</dbReference>
<comment type="caution">
    <text evidence="9">The sequence shown here is derived from an EMBL/GenBank/DDBJ whole genome shotgun (WGS) entry which is preliminary data.</text>
</comment>
<evidence type="ECO:0000256" key="6">
    <source>
        <dbReference type="RuleBase" id="RU366041"/>
    </source>
</evidence>
<dbReference type="CDD" id="cd12823">
    <property type="entry name" value="Mrs2_Mfm1p-like"/>
    <property type="match status" value="1"/>
</dbReference>
<sequence length="654" mass="73440">MQLLFLIGQEEDVAIFYCVGACKDKGIGFQVVGSAFTLKRDKQWANLLQRADQQSCLFKFTEHPCRLKIVKLEKKLRFSRVGVGCLGRNMPQMVTLSREIEEMRQFSTSLTKMNFMVELLFLTVAHRHMPSSRTKSNLTVVLKLGGQCEGYIGEARYRYRLLQLLNVLKRSTPTTGNMRLPEARYRHWTMATSSDLVNLAISSDVLVACASRIPFYELCLSGNAGKGLVTKGTQAVGVAKLGVLYGFQTGGGKGAIQSYEENKWKEELYEKEEMSGEGYIVPVNSHATLMKKVSISRSWILIDSTGEGNIVDVDKHAIMNRVQIHARDFRILDPLLMYPSTILRREKAIVLNLEHIKAIITAEEVLLRDPLDDNVIPIVEELRRRLTPVKSNGPGRGDMNEQQNGRNDIESGEEDDSPFEFRALEVALEAVCSFLDARTTELETAAYPALLELTSKISSHNLDRIRKLKNAMTRLIARVQKIRDELENLLDDEDDMLELSLSRKLAGASTLTGSGPLNLFPASPTVASKICRASRVSAITVHGDVNDVEEIEMLLEVYYIQIESTSNKLSTLREYIDDTEDYINILLEFFLSSGTVCLSIYSLVAGIFGMSIKYPWNENHGYMFKWVVIVTSIVCAAIYILIIFSARRKGLIGS</sequence>
<keyword evidence="6" id="KW-0813">Transport</keyword>
<keyword evidence="10" id="KW-1185">Reference proteome</keyword>
<dbReference type="Gene3D" id="2.40.128.330">
    <property type="match status" value="1"/>
</dbReference>
<evidence type="ECO:0000256" key="1">
    <source>
        <dbReference type="ARBA" id="ARBA00004141"/>
    </source>
</evidence>
<keyword evidence="6" id="KW-0460">Magnesium</keyword>
<feature type="transmembrane region" description="Helical" evidence="6">
    <location>
        <begin position="589"/>
        <end position="610"/>
    </location>
</feature>
<name>A0A835I624_9MAGN</name>
<evidence type="ECO:0000313" key="10">
    <source>
        <dbReference type="Proteomes" id="UP000631114"/>
    </source>
</evidence>
<dbReference type="Gene3D" id="1.20.58.340">
    <property type="entry name" value="Magnesium transport protein CorA, transmembrane region"/>
    <property type="match status" value="1"/>
</dbReference>
<feature type="transmembrane region" description="Helical" evidence="6">
    <location>
        <begin position="622"/>
        <end position="644"/>
    </location>
</feature>
<proteinExistence type="inferred from homology"/>
<keyword evidence="3 6" id="KW-0812">Transmembrane</keyword>
<keyword evidence="6" id="KW-0406">Ion transport</keyword>
<dbReference type="PANTHER" id="PTHR13890">
    <property type="entry name" value="RNA SPLICING PROTEIN MRS2, MITOCHONDRIAL"/>
    <property type="match status" value="1"/>
</dbReference>
<dbReference type="OrthoDB" id="10251508at2759"/>